<keyword evidence="2" id="KW-1133">Transmembrane helix</keyword>
<dbReference type="Proteomes" id="UP000176967">
    <property type="component" value="Unassembled WGS sequence"/>
</dbReference>
<evidence type="ECO:0000259" key="3">
    <source>
        <dbReference type="Pfam" id="PF06725"/>
    </source>
</evidence>
<dbReference type="InterPro" id="IPR036908">
    <property type="entry name" value="RlpA-like_sf"/>
</dbReference>
<evidence type="ECO:0000313" key="5">
    <source>
        <dbReference type="Proteomes" id="UP000176967"/>
    </source>
</evidence>
<organism evidence="4 5">
    <name type="scientific">candidate division WWE3 bacterium RIFCSPLOWO2_01_FULL_53_14</name>
    <dbReference type="NCBI Taxonomy" id="1802628"/>
    <lineage>
        <taxon>Bacteria</taxon>
        <taxon>Katanobacteria</taxon>
    </lineage>
</organism>
<accession>A0A1F4VQR1</accession>
<protein>
    <recommendedName>
        <fullName evidence="3">3D domain-containing protein</fullName>
    </recommendedName>
</protein>
<evidence type="ECO:0000313" key="4">
    <source>
        <dbReference type="EMBL" id="OGC59542.1"/>
    </source>
</evidence>
<dbReference type="EMBL" id="MEVL01000040">
    <property type="protein sequence ID" value="OGC59542.1"/>
    <property type="molecule type" value="Genomic_DNA"/>
</dbReference>
<comment type="caution">
    <text evidence="4">The sequence shown here is derived from an EMBL/GenBank/DDBJ whole genome shotgun (WGS) entry which is preliminary data.</text>
</comment>
<feature type="transmembrane region" description="Helical" evidence="2">
    <location>
        <begin position="12"/>
        <end position="34"/>
    </location>
</feature>
<gene>
    <name evidence="4" type="ORF">A2890_01030</name>
</gene>
<dbReference type="GO" id="GO:0009254">
    <property type="term" value="P:peptidoglycan turnover"/>
    <property type="evidence" value="ECO:0007669"/>
    <property type="project" value="InterPro"/>
</dbReference>
<dbReference type="SUPFAM" id="SSF50685">
    <property type="entry name" value="Barwin-like endoglucanases"/>
    <property type="match status" value="1"/>
</dbReference>
<dbReference type="Pfam" id="PF06725">
    <property type="entry name" value="3D"/>
    <property type="match status" value="1"/>
</dbReference>
<keyword evidence="2" id="KW-0812">Transmembrane</keyword>
<dbReference type="AlphaFoldDB" id="A0A1F4VQR1"/>
<dbReference type="PANTHER" id="PTHR39160">
    <property type="entry name" value="CELL WALL-BINDING PROTEIN YOCH"/>
    <property type="match status" value="1"/>
</dbReference>
<proteinExistence type="predicted"/>
<reference evidence="4 5" key="1">
    <citation type="journal article" date="2016" name="Nat. Commun.">
        <title>Thousands of microbial genomes shed light on interconnected biogeochemical processes in an aquifer system.</title>
        <authorList>
            <person name="Anantharaman K."/>
            <person name="Brown C.T."/>
            <person name="Hug L.A."/>
            <person name="Sharon I."/>
            <person name="Castelle C.J."/>
            <person name="Probst A.J."/>
            <person name="Thomas B.C."/>
            <person name="Singh A."/>
            <person name="Wilkins M.J."/>
            <person name="Karaoz U."/>
            <person name="Brodie E.L."/>
            <person name="Williams K.H."/>
            <person name="Hubbard S.S."/>
            <person name="Banfield J.F."/>
        </authorList>
    </citation>
    <scope>NUCLEOTIDE SEQUENCE [LARGE SCALE GENOMIC DNA]</scope>
</reference>
<name>A0A1F4VQR1_UNCKA</name>
<sequence length="173" mass="19086">MPKEKNQIKKENWAMAAVHSVLMLGIAAAVFHFFGANFAVPPESPPLTASASNCPGKKLNYPQTVQTLFRGKKISFKYNCIWSGFSATSYDKNCEGCNETTATGTILTHGTCAVDPKVIPLGTYFYVPNYGLCHAEDTGGAVKVKKIDLGFDDVRNGWWSQRYNPTDIYTFVK</sequence>
<dbReference type="InterPro" id="IPR051933">
    <property type="entry name" value="Resuscitation_pf_RpfB"/>
</dbReference>
<dbReference type="PANTHER" id="PTHR39160:SF4">
    <property type="entry name" value="RESUSCITATION-PROMOTING FACTOR RPFB"/>
    <property type="match status" value="1"/>
</dbReference>
<keyword evidence="1" id="KW-0732">Signal</keyword>
<evidence type="ECO:0000256" key="1">
    <source>
        <dbReference type="ARBA" id="ARBA00022729"/>
    </source>
</evidence>
<keyword evidence="2" id="KW-0472">Membrane</keyword>
<dbReference type="GO" id="GO:0004553">
    <property type="term" value="F:hydrolase activity, hydrolyzing O-glycosyl compounds"/>
    <property type="evidence" value="ECO:0007669"/>
    <property type="project" value="InterPro"/>
</dbReference>
<evidence type="ECO:0000256" key="2">
    <source>
        <dbReference type="SAM" id="Phobius"/>
    </source>
</evidence>
<dbReference type="CDD" id="cd22786">
    <property type="entry name" value="DPBB_YuiC-like"/>
    <property type="match status" value="1"/>
</dbReference>
<dbReference type="GO" id="GO:0019867">
    <property type="term" value="C:outer membrane"/>
    <property type="evidence" value="ECO:0007669"/>
    <property type="project" value="InterPro"/>
</dbReference>
<dbReference type="InterPro" id="IPR010611">
    <property type="entry name" value="3D_dom"/>
</dbReference>
<feature type="domain" description="3D" evidence="3">
    <location>
        <begin position="111"/>
        <end position="149"/>
    </location>
</feature>
<dbReference type="Gene3D" id="2.40.40.10">
    <property type="entry name" value="RlpA-like domain"/>
    <property type="match status" value="1"/>
</dbReference>
<dbReference type="STRING" id="1802628.A2890_01030"/>